<feature type="domain" description="eCIS core" evidence="1">
    <location>
        <begin position="109"/>
        <end position="187"/>
    </location>
</feature>
<dbReference type="Pfam" id="PF13699">
    <property type="entry name" value="eCIS_core"/>
    <property type="match status" value="1"/>
</dbReference>
<reference evidence="2 3" key="1">
    <citation type="submission" date="2019-07" db="EMBL/GenBank/DDBJ databases">
        <title>Novel species isolated from glacier.</title>
        <authorList>
            <person name="Liu Q."/>
            <person name="Xin Y.-H."/>
        </authorList>
    </citation>
    <scope>NUCLEOTIDE SEQUENCE [LARGE SCALE GENOMIC DNA]</scope>
    <source>
        <strain evidence="2 3">LB1R16</strain>
    </source>
</reference>
<dbReference type="RefSeq" id="WP_144237194.1">
    <property type="nucleotide sequence ID" value="NZ_VJWA01000002.1"/>
</dbReference>
<name>A0A552U6Z4_9SPHN</name>
<evidence type="ECO:0000313" key="3">
    <source>
        <dbReference type="Proteomes" id="UP000317894"/>
    </source>
</evidence>
<protein>
    <submittedName>
        <fullName evidence="2">DUF4157 domain-containing protein</fullName>
    </submittedName>
</protein>
<comment type="caution">
    <text evidence="2">The sequence shown here is derived from an EMBL/GenBank/DDBJ whole genome shotgun (WGS) entry which is preliminary data.</text>
</comment>
<sequence>MDLTSIASRATAAVSDFIDPPAIPDQLGDLAEKGVDHLISNGLAPVAAGVVARGLDNLGSLAADARDTVAGWAGTVRDSLTSLPNSAANALADSMRGPDARTLTPGETTALRSAFGNDIDLSNVRIVDGPGRNPDAWLAFNVGGNPAITEGNTVYVRSDKYVGDFSQSPKGINTLVHEFAHVNQYQDMGFGSFFGKYAHDLTTTGDRNAAYDYASRNTTYATETIEGQAQMLGDYAGHLAGEGKLTPERAQVLETRLRGTGFFGL</sequence>
<organism evidence="2 3">
    <name type="scientific">Glacieibacterium frigidum</name>
    <dbReference type="NCBI Taxonomy" id="2593303"/>
    <lineage>
        <taxon>Bacteria</taxon>
        <taxon>Pseudomonadati</taxon>
        <taxon>Pseudomonadota</taxon>
        <taxon>Alphaproteobacteria</taxon>
        <taxon>Sphingomonadales</taxon>
        <taxon>Sphingosinicellaceae</taxon>
        <taxon>Glacieibacterium</taxon>
    </lineage>
</organism>
<dbReference type="AlphaFoldDB" id="A0A552U6Z4"/>
<proteinExistence type="predicted"/>
<dbReference type="OrthoDB" id="7569039at2"/>
<evidence type="ECO:0000259" key="1">
    <source>
        <dbReference type="Pfam" id="PF13699"/>
    </source>
</evidence>
<dbReference type="EMBL" id="VJWA01000002">
    <property type="protein sequence ID" value="TRW13988.1"/>
    <property type="molecule type" value="Genomic_DNA"/>
</dbReference>
<keyword evidence="3" id="KW-1185">Reference proteome</keyword>
<dbReference type="Proteomes" id="UP000317894">
    <property type="component" value="Unassembled WGS sequence"/>
</dbReference>
<dbReference type="InterPro" id="IPR025295">
    <property type="entry name" value="eCIS_core_dom"/>
</dbReference>
<evidence type="ECO:0000313" key="2">
    <source>
        <dbReference type="EMBL" id="TRW13988.1"/>
    </source>
</evidence>
<gene>
    <name evidence="2" type="ORF">FMM06_09595</name>
</gene>
<accession>A0A552U6Z4</accession>